<dbReference type="Proteomes" id="UP000249794">
    <property type="component" value="Unassembled WGS sequence"/>
</dbReference>
<dbReference type="PROSITE" id="PS51688">
    <property type="entry name" value="ICA"/>
    <property type="match status" value="1"/>
</dbReference>
<name>A0A2W4Z0A7_9CYAN</name>
<dbReference type="Gene3D" id="1.10.10.10">
    <property type="entry name" value="Winged helix-like DNA-binding domain superfamily/Winged helix DNA-binding domain"/>
    <property type="match status" value="1"/>
</dbReference>
<dbReference type="Pfam" id="PF13884">
    <property type="entry name" value="Peptidase_S74"/>
    <property type="match status" value="1"/>
</dbReference>
<accession>A0A2W4Z0A7</accession>
<reference evidence="2 3" key="2">
    <citation type="submission" date="2018-06" db="EMBL/GenBank/DDBJ databases">
        <title>Metagenomic assembly of (sub)arctic Cyanobacteria and their associated microbiome from non-axenic cultures.</title>
        <authorList>
            <person name="Baurain D."/>
        </authorList>
    </citation>
    <scope>NUCLEOTIDE SEQUENCE [LARGE SCALE GENOMIC DNA]</scope>
    <source>
        <strain evidence="2">ULC027bin1</strain>
    </source>
</reference>
<dbReference type="InterPro" id="IPR030392">
    <property type="entry name" value="S74_ICA"/>
</dbReference>
<dbReference type="AlphaFoldDB" id="A0A2W4Z0A7"/>
<reference evidence="3" key="1">
    <citation type="submission" date="2018-04" db="EMBL/GenBank/DDBJ databases">
        <authorList>
            <person name="Cornet L."/>
        </authorList>
    </citation>
    <scope>NUCLEOTIDE SEQUENCE [LARGE SCALE GENOMIC DNA]</scope>
</reference>
<comment type="caution">
    <text evidence="2">The sequence shown here is derived from an EMBL/GenBank/DDBJ whole genome shotgun (WGS) entry which is preliminary data.</text>
</comment>
<gene>
    <name evidence="2" type="ORF">DCF15_17895</name>
</gene>
<evidence type="ECO:0000313" key="2">
    <source>
        <dbReference type="EMBL" id="PZO48448.1"/>
    </source>
</evidence>
<sequence length="253" mass="28079">MYFIREPWNHQDLVLDGAGSVGIGTDSPSATLHVAGDIRVNGDIVKTDDWGITAGGTRSSCRVRLGELNGSSGVYGLNGLIFASNTGNVQVANNLHITAQNRLRFYNNNSSQYWEIYPEWSDAGDPDLFFDYNIKREHTGWARGWLEPQGGWRAPSDGKLKREIKPLSNVLSQVMKLKPSSYRWVGTGDDSRRFTGFIAQEVEEVFPNSVSEKRGVKGLNYSDFAVLAIAALQEQQVLIAKLQKDIRSLKLGD</sequence>
<feature type="domain" description="Peptidase S74" evidence="1">
    <location>
        <begin position="156"/>
        <end position="246"/>
    </location>
</feature>
<proteinExistence type="predicted"/>
<organism evidence="2 3">
    <name type="scientific">Phormidesmis priestleyi</name>
    <dbReference type="NCBI Taxonomy" id="268141"/>
    <lineage>
        <taxon>Bacteria</taxon>
        <taxon>Bacillati</taxon>
        <taxon>Cyanobacteriota</taxon>
        <taxon>Cyanophyceae</taxon>
        <taxon>Leptolyngbyales</taxon>
        <taxon>Leptolyngbyaceae</taxon>
        <taxon>Phormidesmis</taxon>
    </lineage>
</organism>
<evidence type="ECO:0000259" key="1">
    <source>
        <dbReference type="PROSITE" id="PS51688"/>
    </source>
</evidence>
<evidence type="ECO:0000313" key="3">
    <source>
        <dbReference type="Proteomes" id="UP000249794"/>
    </source>
</evidence>
<dbReference type="InterPro" id="IPR036388">
    <property type="entry name" value="WH-like_DNA-bd_sf"/>
</dbReference>
<dbReference type="EMBL" id="QBMP01000238">
    <property type="protein sequence ID" value="PZO48448.1"/>
    <property type="molecule type" value="Genomic_DNA"/>
</dbReference>
<protein>
    <recommendedName>
        <fullName evidence="1">Peptidase S74 domain-containing protein</fullName>
    </recommendedName>
</protein>